<evidence type="ECO:0000313" key="10">
    <source>
        <dbReference type="EMBL" id="UOD27447.1"/>
    </source>
</evidence>
<dbReference type="PROSITE" id="PS00094">
    <property type="entry name" value="C5_MTASE_1"/>
    <property type="match status" value="1"/>
</dbReference>
<keyword evidence="2 6" id="KW-0808">Transferase</keyword>
<keyword evidence="3 6" id="KW-0949">S-adenosyl-L-methionine</keyword>
<comment type="catalytic activity">
    <reaction evidence="5 8">
        <text>a 2'-deoxycytidine in DNA + S-adenosyl-L-methionine = a 5-methyl-2'-deoxycytidine in DNA + S-adenosyl-L-homocysteine + H(+)</text>
        <dbReference type="Rhea" id="RHEA:13681"/>
        <dbReference type="Rhea" id="RHEA-COMP:11369"/>
        <dbReference type="Rhea" id="RHEA-COMP:11370"/>
        <dbReference type="ChEBI" id="CHEBI:15378"/>
        <dbReference type="ChEBI" id="CHEBI:57856"/>
        <dbReference type="ChEBI" id="CHEBI:59789"/>
        <dbReference type="ChEBI" id="CHEBI:85452"/>
        <dbReference type="ChEBI" id="CHEBI:85454"/>
        <dbReference type="EC" id="2.1.1.37"/>
    </reaction>
</comment>
<dbReference type="SUPFAM" id="SSF53335">
    <property type="entry name" value="S-adenosyl-L-methionine-dependent methyltransferases"/>
    <property type="match status" value="1"/>
</dbReference>
<comment type="similarity">
    <text evidence="6 7">Belongs to the class I-like SAM-binding methyltransferase superfamily. C5-methyltransferase family.</text>
</comment>
<organism evidence="10 11">
    <name type="scientific">Massilia violaceinigra</name>
    <dbReference type="NCBI Taxonomy" id="2045208"/>
    <lineage>
        <taxon>Bacteria</taxon>
        <taxon>Pseudomonadati</taxon>
        <taxon>Pseudomonadota</taxon>
        <taxon>Betaproteobacteria</taxon>
        <taxon>Burkholderiales</taxon>
        <taxon>Oxalobacteraceae</taxon>
        <taxon>Telluria group</taxon>
        <taxon>Massilia</taxon>
    </lineage>
</organism>
<dbReference type="InterPro" id="IPR031303">
    <property type="entry name" value="C5_meth_CS"/>
</dbReference>
<gene>
    <name evidence="10" type="ORF">INH39_18135</name>
</gene>
<evidence type="ECO:0000256" key="8">
    <source>
        <dbReference type="RuleBase" id="RU000417"/>
    </source>
</evidence>
<reference evidence="10 11" key="1">
    <citation type="submission" date="2020-10" db="EMBL/GenBank/DDBJ databases">
        <title>Genome analysis of Massilia species.</title>
        <authorList>
            <person name="Jung D.-H."/>
        </authorList>
    </citation>
    <scope>NUCLEOTIDE SEQUENCE [LARGE SCALE GENOMIC DNA]</scope>
    <source>
        <strain evidence="11">sipir</strain>
    </source>
</reference>
<dbReference type="Gene3D" id="3.40.50.150">
    <property type="entry name" value="Vaccinia Virus protein VP39"/>
    <property type="match status" value="1"/>
</dbReference>
<dbReference type="EMBL" id="CP063361">
    <property type="protein sequence ID" value="UOD27447.1"/>
    <property type="molecule type" value="Genomic_DNA"/>
</dbReference>
<dbReference type="PROSITE" id="PS51679">
    <property type="entry name" value="SAM_MT_C5"/>
    <property type="match status" value="1"/>
</dbReference>
<dbReference type="InterPro" id="IPR018117">
    <property type="entry name" value="C5_DNA_meth_AS"/>
</dbReference>
<dbReference type="GO" id="GO:0008168">
    <property type="term" value="F:methyltransferase activity"/>
    <property type="evidence" value="ECO:0007669"/>
    <property type="project" value="UniProtKB-KW"/>
</dbReference>
<name>A0ABY3ZYL0_9BURK</name>
<dbReference type="InterPro" id="IPR050390">
    <property type="entry name" value="C5-Methyltransferase"/>
</dbReference>
<dbReference type="GO" id="GO:0032259">
    <property type="term" value="P:methylation"/>
    <property type="evidence" value="ECO:0007669"/>
    <property type="project" value="UniProtKB-KW"/>
</dbReference>
<dbReference type="PANTHER" id="PTHR10629:SF52">
    <property type="entry name" value="DNA (CYTOSINE-5)-METHYLTRANSFERASE 1"/>
    <property type="match status" value="1"/>
</dbReference>
<dbReference type="NCBIfam" id="TIGR00675">
    <property type="entry name" value="dcm"/>
    <property type="match status" value="1"/>
</dbReference>
<dbReference type="InterPro" id="IPR001525">
    <property type="entry name" value="C5_MeTfrase"/>
</dbReference>
<evidence type="ECO:0000256" key="3">
    <source>
        <dbReference type="ARBA" id="ARBA00022691"/>
    </source>
</evidence>
<dbReference type="InterPro" id="IPR029063">
    <property type="entry name" value="SAM-dependent_MTases_sf"/>
</dbReference>
<dbReference type="Proteomes" id="UP000831532">
    <property type="component" value="Chromosome"/>
</dbReference>
<dbReference type="EC" id="2.1.1.37" evidence="8"/>
<dbReference type="Gene3D" id="3.90.120.10">
    <property type="entry name" value="DNA Methylase, subunit A, domain 2"/>
    <property type="match status" value="1"/>
</dbReference>
<feature type="region of interest" description="Disordered" evidence="9">
    <location>
        <begin position="352"/>
        <end position="374"/>
    </location>
</feature>
<accession>A0ABY3ZYL0</accession>
<dbReference type="PANTHER" id="PTHR10629">
    <property type="entry name" value="CYTOSINE-SPECIFIC METHYLTRANSFERASE"/>
    <property type="match status" value="1"/>
</dbReference>
<protein>
    <recommendedName>
        <fullName evidence="8">Cytosine-specific methyltransferase</fullName>
        <ecNumber evidence="8">2.1.1.37</ecNumber>
    </recommendedName>
</protein>
<dbReference type="Pfam" id="PF00145">
    <property type="entry name" value="DNA_methylase"/>
    <property type="match status" value="1"/>
</dbReference>
<keyword evidence="1 6" id="KW-0489">Methyltransferase</keyword>
<evidence type="ECO:0000256" key="1">
    <source>
        <dbReference type="ARBA" id="ARBA00022603"/>
    </source>
</evidence>
<feature type="active site" evidence="6">
    <location>
        <position position="89"/>
    </location>
</feature>
<dbReference type="RefSeq" id="WP_243488708.1">
    <property type="nucleotide sequence ID" value="NZ_CP063361.1"/>
</dbReference>
<proteinExistence type="inferred from homology"/>
<keyword evidence="11" id="KW-1185">Reference proteome</keyword>
<evidence type="ECO:0000256" key="7">
    <source>
        <dbReference type="RuleBase" id="RU000416"/>
    </source>
</evidence>
<sequence>MRKNSKPTLTTIEMCAGAGGQALGLHQAGFAHSVLIEIDEYASATLRFNAEQHGLGWGEVVEGDLKHFAEMRAAEFKGKIDLVAGGVPCPPFSKAGKQLGQRDERDLFPTALEIVRRVEPKAVMLENVAGLMEPVFADYRGLILTQLARMGYRAEWKLLNASDFGVPQLRPRSILVALRESMFEHFSWPLPFSSPTPTVGEALHDLMAANGWKGAVAWRKAAKTIAPTLVGGSKKHGGPDLGPSRAKAAWHKLGVNGHRVGGDHELPGKDFSGALMRDGSIREGFENMPLLNVRMAARIQGFPDHWHFVGSKTHAYRQVGNAFPPPVAEAVGRKIAEAIVCFEKLQAVASPSKKGSSTSLATARAAKSTKAQIA</sequence>
<dbReference type="PRINTS" id="PR00105">
    <property type="entry name" value="C5METTRFRASE"/>
</dbReference>
<evidence type="ECO:0000256" key="5">
    <source>
        <dbReference type="ARBA" id="ARBA00047422"/>
    </source>
</evidence>
<evidence type="ECO:0000256" key="9">
    <source>
        <dbReference type="SAM" id="MobiDB-lite"/>
    </source>
</evidence>
<dbReference type="PROSITE" id="PS00095">
    <property type="entry name" value="C5_MTASE_2"/>
    <property type="match status" value="1"/>
</dbReference>
<evidence type="ECO:0000313" key="11">
    <source>
        <dbReference type="Proteomes" id="UP000831532"/>
    </source>
</evidence>
<evidence type="ECO:0000256" key="6">
    <source>
        <dbReference type="PROSITE-ProRule" id="PRU01016"/>
    </source>
</evidence>
<evidence type="ECO:0000256" key="2">
    <source>
        <dbReference type="ARBA" id="ARBA00022679"/>
    </source>
</evidence>
<evidence type="ECO:0000256" key="4">
    <source>
        <dbReference type="ARBA" id="ARBA00022747"/>
    </source>
</evidence>
<keyword evidence="4" id="KW-0680">Restriction system</keyword>